<accession>A0ABQ6C579</accession>
<dbReference type="EMBL" id="BSPB01000007">
    <property type="protein sequence ID" value="GLS13885.1"/>
    <property type="molecule type" value="Genomic_DNA"/>
</dbReference>
<dbReference type="Gene3D" id="3.40.50.2000">
    <property type="entry name" value="Glycogen Phosphorylase B"/>
    <property type="match status" value="1"/>
</dbReference>
<name>A0ABQ6C579_9BURK</name>
<keyword evidence="2" id="KW-1185">Reference proteome</keyword>
<evidence type="ECO:0000313" key="1">
    <source>
        <dbReference type="EMBL" id="GLS13885.1"/>
    </source>
</evidence>
<dbReference type="Proteomes" id="UP001156903">
    <property type="component" value="Unassembled WGS sequence"/>
</dbReference>
<gene>
    <name evidence="1" type="ORF">GCM10007935_13150</name>
</gene>
<dbReference type="RefSeq" id="WP_234266977.1">
    <property type="nucleotide sequence ID" value="NZ_BSPB01000007.1"/>
</dbReference>
<protein>
    <recommendedName>
        <fullName evidence="3">Glycosyltransferase family 1 protein</fullName>
    </recommendedName>
</protein>
<reference evidence="2" key="1">
    <citation type="journal article" date="2019" name="Int. J. Syst. Evol. Microbiol.">
        <title>The Global Catalogue of Microorganisms (GCM) 10K type strain sequencing project: providing services to taxonomists for standard genome sequencing and annotation.</title>
        <authorList>
            <consortium name="The Broad Institute Genomics Platform"/>
            <consortium name="The Broad Institute Genome Sequencing Center for Infectious Disease"/>
            <person name="Wu L."/>
            <person name="Ma J."/>
        </authorList>
    </citation>
    <scope>NUCLEOTIDE SEQUENCE [LARGE SCALE GENOMIC DNA]</scope>
    <source>
        <strain evidence="2">NBRC 109341</strain>
    </source>
</reference>
<sequence>MTRKLRVLALQRESLVAPGVPSLSVAARVTEVLDYLQAEGRVEYTSISENDPAANNGVAWADVLMLSKHASVAARDLIVRARQLGKRVVYDLDDWIFSFPRYSGGQLANDKSRLILDILSQCHVVTVANQRLQQKVAHLVPDTHLVPNGMWVEKYAPQGLPAWSEVADSKRIVFTNADFLKMEKSKELLLTALQVFFIRHPAFVLDFYGDPFPEIVSLPFLHFTNRMPYEQYVGALISGRYRLSITPLGADEDPEAAEFNACKNPFKFLNYGTAGVPGIYSASPIYTGCITDLDTGVLVDNTLQDWISALDRLAFDSALRQTIRTQAFEDIHTHHHIRCSARKLLDCAI</sequence>
<comment type="caution">
    <text evidence="1">The sequence shown here is derived from an EMBL/GenBank/DDBJ whole genome shotgun (WGS) entry which is preliminary data.</text>
</comment>
<organism evidence="1 2">
    <name type="scientific">Hydrogenophaga electricum</name>
    <dbReference type="NCBI Taxonomy" id="1230953"/>
    <lineage>
        <taxon>Bacteria</taxon>
        <taxon>Pseudomonadati</taxon>
        <taxon>Pseudomonadota</taxon>
        <taxon>Betaproteobacteria</taxon>
        <taxon>Burkholderiales</taxon>
        <taxon>Comamonadaceae</taxon>
        <taxon>Hydrogenophaga</taxon>
    </lineage>
</organism>
<evidence type="ECO:0000313" key="2">
    <source>
        <dbReference type="Proteomes" id="UP001156903"/>
    </source>
</evidence>
<evidence type="ECO:0008006" key="3">
    <source>
        <dbReference type="Google" id="ProtNLM"/>
    </source>
</evidence>
<proteinExistence type="predicted"/>
<dbReference type="SUPFAM" id="SSF53756">
    <property type="entry name" value="UDP-Glycosyltransferase/glycogen phosphorylase"/>
    <property type="match status" value="1"/>
</dbReference>